<dbReference type="Gene3D" id="1.10.10.1200">
    <property type="entry name" value="MAGE homology domain, winged helix WH1 motif"/>
    <property type="match status" value="1"/>
</dbReference>
<accession>A0A1X0RC54</accession>
<evidence type="ECO:0000313" key="3">
    <source>
        <dbReference type="EMBL" id="ORE09640.1"/>
    </source>
</evidence>
<dbReference type="Proteomes" id="UP000242414">
    <property type="component" value="Unassembled WGS sequence"/>
</dbReference>
<feature type="region of interest" description="Disordered" evidence="1">
    <location>
        <begin position="1"/>
        <end position="25"/>
    </location>
</feature>
<dbReference type="VEuPathDB" id="FungiDB:BCV72DRAFT_302703"/>
<gene>
    <name evidence="3" type="ORF">BCV72DRAFT_302703</name>
</gene>
<proteinExistence type="predicted"/>
<dbReference type="PANTHER" id="PTHR11736:SF14">
    <property type="entry name" value="NSE3 HOMOLOG, SMC5-SMC6 COMPLEX COMPONENT"/>
    <property type="match status" value="1"/>
</dbReference>
<dbReference type="InterPro" id="IPR002190">
    <property type="entry name" value="MHD_dom"/>
</dbReference>
<evidence type="ECO:0000256" key="1">
    <source>
        <dbReference type="SAM" id="MobiDB-lite"/>
    </source>
</evidence>
<dbReference type="GO" id="GO:0005634">
    <property type="term" value="C:nucleus"/>
    <property type="evidence" value="ECO:0007669"/>
    <property type="project" value="TreeGrafter"/>
</dbReference>
<dbReference type="Gene3D" id="1.10.10.1210">
    <property type="entry name" value="MAGE homology domain, winged helix WH2 motif"/>
    <property type="match status" value="1"/>
</dbReference>
<dbReference type="InterPro" id="IPR041898">
    <property type="entry name" value="MAGE_WH1"/>
</dbReference>
<feature type="region of interest" description="Disordered" evidence="1">
    <location>
        <begin position="107"/>
        <end position="126"/>
    </location>
</feature>
<organism evidence="3">
    <name type="scientific">Rhizopus microsporus var. microsporus</name>
    <dbReference type="NCBI Taxonomy" id="86635"/>
    <lineage>
        <taxon>Eukaryota</taxon>
        <taxon>Fungi</taxon>
        <taxon>Fungi incertae sedis</taxon>
        <taxon>Mucoromycota</taxon>
        <taxon>Mucoromycotina</taxon>
        <taxon>Mucoromycetes</taxon>
        <taxon>Mucorales</taxon>
        <taxon>Mucorineae</taxon>
        <taxon>Rhizopodaceae</taxon>
        <taxon>Rhizopus</taxon>
    </lineage>
</organism>
<dbReference type="SMART" id="SM01373">
    <property type="entry name" value="MAGE"/>
    <property type="match status" value="1"/>
</dbReference>
<dbReference type="PROSITE" id="PS50838">
    <property type="entry name" value="MAGE"/>
    <property type="match status" value="1"/>
</dbReference>
<dbReference type="PANTHER" id="PTHR11736">
    <property type="entry name" value="MELANOMA-ASSOCIATED ANTIGEN MAGE ANTIGEN"/>
    <property type="match status" value="1"/>
</dbReference>
<dbReference type="EMBL" id="KV921874">
    <property type="protein sequence ID" value="ORE09640.1"/>
    <property type="molecule type" value="Genomic_DNA"/>
</dbReference>
<feature type="domain" description="MAGE" evidence="2">
    <location>
        <begin position="35"/>
        <end position="255"/>
    </location>
</feature>
<reference evidence="3" key="1">
    <citation type="journal article" date="2016" name="Proc. Natl. Acad. Sci. U.S.A.">
        <title>Lipid metabolic changes in an early divergent fungus govern the establishment of a mutualistic symbiosis with endobacteria.</title>
        <authorList>
            <person name="Lastovetsky O.A."/>
            <person name="Gaspar M.L."/>
            <person name="Mondo S.J."/>
            <person name="LaButti K.M."/>
            <person name="Sandor L."/>
            <person name="Grigoriev I.V."/>
            <person name="Henry S.A."/>
            <person name="Pawlowska T.E."/>
        </authorList>
    </citation>
    <scope>NUCLEOTIDE SEQUENCE [LARGE SCALE GENOMIC DNA]</scope>
    <source>
        <strain evidence="3">ATCC 52814</strain>
    </source>
</reference>
<dbReference type="AlphaFoldDB" id="A0A1X0RC54"/>
<feature type="compositionally biased region" description="Basic and acidic residues" evidence="1">
    <location>
        <begin position="10"/>
        <end position="20"/>
    </location>
</feature>
<protein>
    <submittedName>
        <fullName evidence="3">MAGE-domain-containing protein</fullName>
    </submittedName>
</protein>
<name>A0A1X0RC54_RHIZD</name>
<dbReference type="Pfam" id="PF01454">
    <property type="entry name" value="MAGE"/>
    <property type="match status" value="1"/>
</dbReference>
<evidence type="ECO:0000259" key="2">
    <source>
        <dbReference type="PROSITE" id="PS50838"/>
    </source>
</evidence>
<dbReference type="InterPro" id="IPR037445">
    <property type="entry name" value="MAGE"/>
</dbReference>
<dbReference type="OrthoDB" id="205198at2759"/>
<sequence>MSTQSSKRPRQQDNDVDSVHSQRIKTLNEGSDEEIERKVKALCRYVLACEYKKINIRRENINKIITPDNKRLFNTLLDQANQRLRTIFGYELQEAILKDKSVDEQHQYDTQTQAESSTQRRTTGGGTSGVYILRNIMKEHFILPDIVKRSTEDYVNTGVLYVILALLFIHEREMDSNDLFEHLDRLKVTRYGQEPLPDRDQLMDTFVKNQYIRKIKLDEQDGEEIQYRFQWGPRAYTEIPAQNMVEFISSVSAFDMVYACFFNFI</sequence>
<dbReference type="InterPro" id="IPR041899">
    <property type="entry name" value="MAGE_WH2"/>
</dbReference>